<dbReference type="EMBL" id="MQTW01000782">
    <property type="protein sequence ID" value="RYC79087.1"/>
    <property type="molecule type" value="Genomic_DNA"/>
</dbReference>
<dbReference type="PANTHER" id="PTHR47540">
    <property type="entry name" value="THIAMINE REPRESSIBLE GENES REGULATORY PROTEIN THI5"/>
    <property type="match status" value="1"/>
</dbReference>
<dbReference type="InterPro" id="IPR051711">
    <property type="entry name" value="Stress_Response_Reg"/>
</dbReference>
<dbReference type="PROSITE" id="PS50048">
    <property type="entry name" value="ZN2_CY6_FUNGAL_2"/>
    <property type="match status" value="1"/>
</dbReference>
<reference evidence="8 9" key="1">
    <citation type="submission" date="2016-12" db="EMBL/GenBank/DDBJ databases">
        <title>Draft genome sequence of Fusarium oxysporum causing rot on Narcissus.</title>
        <authorList>
            <person name="Armitage A.D."/>
            <person name="Taylor A."/>
            <person name="Clarkson J.P."/>
            <person name="Harrison R.J."/>
            <person name="Jackson A.C."/>
        </authorList>
    </citation>
    <scope>NUCLEOTIDE SEQUENCE [LARGE SCALE GENOMIC DNA]</scope>
    <source>
        <strain evidence="8 9">N139</strain>
    </source>
</reference>
<evidence type="ECO:0000256" key="6">
    <source>
        <dbReference type="SAM" id="MobiDB-lite"/>
    </source>
</evidence>
<dbReference type="SMART" id="SM00066">
    <property type="entry name" value="GAL4"/>
    <property type="match status" value="1"/>
</dbReference>
<dbReference type="CDD" id="cd00067">
    <property type="entry name" value="GAL4"/>
    <property type="match status" value="1"/>
</dbReference>
<dbReference type="Proteomes" id="UP000290540">
    <property type="component" value="Unassembled WGS sequence"/>
</dbReference>
<comment type="subcellular location">
    <subcellularLocation>
        <location evidence="1">Nucleus</location>
    </subcellularLocation>
</comment>
<organism evidence="8 9">
    <name type="scientific">Fusarium oxysporum f. sp. narcissi</name>
    <dbReference type="NCBI Taxonomy" id="451672"/>
    <lineage>
        <taxon>Eukaryota</taxon>
        <taxon>Fungi</taxon>
        <taxon>Dikarya</taxon>
        <taxon>Ascomycota</taxon>
        <taxon>Pezizomycotina</taxon>
        <taxon>Sordariomycetes</taxon>
        <taxon>Hypocreomycetidae</taxon>
        <taxon>Hypocreales</taxon>
        <taxon>Nectriaceae</taxon>
        <taxon>Fusarium</taxon>
        <taxon>Fusarium oxysporum species complex</taxon>
    </lineage>
</organism>
<dbReference type="GO" id="GO:0043565">
    <property type="term" value="F:sequence-specific DNA binding"/>
    <property type="evidence" value="ECO:0007669"/>
    <property type="project" value="TreeGrafter"/>
</dbReference>
<evidence type="ECO:0000256" key="1">
    <source>
        <dbReference type="ARBA" id="ARBA00004123"/>
    </source>
</evidence>
<dbReference type="Gene3D" id="4.10.240.10">
    <property type="entry name" value="Zn(2)-C6 fungal-type DNA-binding domain"/>
    <property type="match status" value="1"/>
</dbReference>
<evidence type="ECO:0000313" key="9">
    <source>
        <dbReference type="Proteomes" id="UP000290540"/>
    </source>
</evidence>
<accession>A0A4Q2V5D5</accession>
<evidence type="ECO:0000256" key="3">
    <source>
        <dbReference type="ARBA" id="ARBA00023125"/>
    </source>
</evidence>
<keyword evidence="3" id="KW-0238">DNA-binding</keyword>
<dbReference type="InterPro" id="IPR036864">
    <property type="entry name" value="Zn2-C6_fun-type_DNA-bd_sf"/>
</dbReference>
<dbReference type="PROSITE" id="PS00463">
    <property type="entry name" value="ZN2_CY6_FUNGAL_1"/>
    <property type="match status" value="1"/>
</dbReference>
<proteinExistence type="predicted"/>
<protein>
    <recommendedName>
        <fullName evidence="7">Zn(2)-C6 fungal-type domain-containing protein</fullName>
    </recommendedName>
</protein>
<dbReference type="GO" id="GO:0005634">
    <property type="term" value="C:nucleus"/>
    <property type="evidence" value="ECO:0007669"/>
    <property type="project" value="UniProtKB-SubCell"/>
</dbReference>
<dbReference type="SUPFAM" id="SSF57701">
    <property type="entry name" value="Zn2/Cys6 DNA-binding domain"/>
    <property type="match status" value="1"/>
</dbReference>
<evidence type="ECO:0000259" key="7">
    <source>
        <dbReference type="PROSITE" id="PS50048"/>
    </source>
</evidence>
<keyword evidence="5" id="KW-0539">Nucleus</keyword>
<gene>
    <name evidence="8" type="ORF">BFJ63_vAg18031</name>
</gene>
<evidence type="ECO:0000256" key="2">
    <source>
        <dbReference type="ARBA" id="ARBA00023015"/>
    </source>
</evidence>
<feature type="domain" description="Zn(2)-C6 fungal-type" evidence="7">
    <location>
        <begin position="6"/>
        <end position="35"/>
    </location>
</feature>
<keyword evidence="2" id="KW-0805">Transcription regulation</keyword>
<dbReference type="GO" id="GO:0008270">
    <property type="term" value="F:zinc ion binding"/>
    <property type="evidence" value="ECO:0007669"/>
    <property type="project" value="InterPro"/>
</dbReference>
<dbReference type="AlphaFoldDB" id="A0A4Q2V5D5"/>
<comment type="caution">
    <text evidence="8">The sequence shown here is derived from an EMBL/GenBank/DDBJ whole genome shotgun (WGS) entry which is preliminary data.</text>
</comment>
<dbReference type="GO" id="GO:0045944">
    <property type="term" value="P:positive regulation of transcription by RNA polymerase II"/>
    <property type="evidence" value="ECO:0007669"/>
    <property type="project" value="TreeGrafter"/>
</dbReference>
<dbReference type="GO" id="GO:0000981">
    <property type="term" value="F:DNA-binding transcription factor activity, RNA polymerase II-specific"/>
    <property type="evidence" value="ECO:0007669"/>
    <property type="project" value="InterPro"/>
</dbReference>
<feature type="region of interest" description="Disordered" evidence="6">
    <location>
        <begin position="34"/>
        <end position="87"/>
    </location>
</feature>
<name>A0A4Q2V5D5_FUSOX</name>
<dbReference type="InterPro" id="IPR001138">
    <property type="entry name" value="Zn2Cys6_DnaBD"/>
</dbReference>
<keyword evidence="4" id="KW-0804">Transcription</keyword>
<evidence type="ECO:0000256" key="4">
    <source>
        <dbReference type="ARBA" id="ARBA00023163"/>
    </source>
</evidence>
<evidence type="ECO:0000256" key="5">
    <source>
        <dbReference type="ARBA" id="ARBA00023242"/>
    </source>
</evidence>
<evidence type="ECO:0000313" key="8">
    <source>
        <dbReference type="EMBL" id="RYC79087.1"/>
    </source>
</evidence>
<dbReference type="Pfam" id="PF00172">
    <property type="entry name" value="Zn_clus"/>
    <property type="match status" value="1"/>
</dbReference>
<dbReference type="PANTHER" id="PTHR47540:SF2">
    <property type="entry name" value="ZN(II)2CYS6 TRANSCRIPTION FACTOR (EUROFUNG)"/>
    <property type="match status" value="1"/>
</dbReference>
<feature type="compositionally biased region" description="Low complexity" evidence="6">
    <location>
        <begin position="58"/>
        <end position="87"/>
    </location>
</feature>
<sequence>MVCKQACRQCRRRKVKCDGMPTCRNCFRTKTACQYPTPKKRGPKPVKWQDDRPEEPDSTTSTATVSSEEVEGSSLPAPASSYPYLASDSPLLNTVTANALLDES</sequence>